<protein>
    <submittedName>
        <fullName evidence="1">Uncharacterized protein</fullName>
    </submittedName>
</protein>
<name>A0A921HT90_9LACO</name>
<sequence>MTQKKISNEEAKQALLKLVKFAKQESIVGINKGKDQASKLANRVKSELNNRGILFNHTKFTIHEFPVDKQDLLKQVLNHQKYNYEICFGTVAGTNTEVYFVTNSKNASELFYNSNVNAYQDALKLDGMWFVADVGFTAIVPVGSVIKAETFQKKVLNQIDSQNGLFPMTVGKLSVEDTMFNQVVVTID</sequence>
<evidence type="ECO:0000313" key="1">
    <source>
        <dbReference type="EMBL" id="HJF87531.1"/>
    </source>
</evidence>
<proteinExistence type="predicted"/>
<reference evidence="1" key="2">
    <citation type="submission" date="2021-09" db="EMBL/GenBank/DDBJ databases">
        <authorList>
            <person name="Gilroy R."/>
        </authorList>
    </citation>
    <scope>NUCLEOTIDE SEQUENCE</scope>
    <source>
        <strain evidence="1">7886</strain>
    </source>
</reference>
<accession>A0A921HT90</accession>
<dbReference type="EMBL" id="DYWC01000204">
    <property type="protein sequence ID" value="HJF87531.1"/>
    <property type="molecule type" value="Genomic_DNA"/>
</dbReference>
<gene>
    <name evidence="1" type="ORF">K8V88_08860</name>
</gene>
<evidence type="ECO:0000313" key="2">
    <source>
        <dbReference type="Proteomes" id="UP000747013"/>
    </source>
</evidence>
<dbReference type="Proteomes" id="UP000747013">
    <property type="component" value="Unassembled WGS sequence"/>
</dbReference>
<organism evidence="1 2">
    <name type="scientific">Companilactobacillus farciminis</name>
    <dbReference type="NCBI Taxonomy" id="1612"/>
    <lineage>
        <taxon>Bacteria</taxon>
        <taxon>Bacillati</taxon>
        <taxon>Bacillota</taxon>
        <taxon>Bacilli</taxon>
        <taxon>Lactobacillales</taxon>
        <taxon>Lactobacillaceae</taxon>
        <taxon>Companilactobacillus</taxon>
    </lineage>
</organism>
<dbReference type="AlphaFoldDB" id="A0A921HT90"/>
<reference evidence="1" key="1">
    <citation type="journal article" date="2021" name="PeerJ">
        <title>Extensive microbial diversity within the chicken gut microbiome revealed by metagenomics and culture.</title>
        <authorList>
            <person name="Gilroy R."/>
            <person name="Ravi A."/>
            <person name="Getino M."/>
            <person name="Pursley I."/>
            <person name="Horton D.L."/>
            <person name="Alikhan N.F."/>
            <person name="Baker D."/>
            <person name="Gharbi K."/>
            <person name="Hall N."/>
            <person name="Watson M."/>
            <person name="Adriaenssens E.M."/>
            <person name="Foster-Nyarko E."/>
            <person name="Jarju S."/>
            <person name="Secka A."/>
            <person name="Antonio M."/>
            <person name="Oren A."/>
            <person name="Chaudhuri R.R."/>
            <person name="La Ragione R."/>
            <person name="Hildebrand F."/>
            <person name="Pallen M.J."/>
        </authorList>
    </citation>
    <scope>NUCLEOTIDE SEQUENCE</scope>
    <source>
        <strain evidence="1">7886</strain>
    </source>
</reference>
<comment type="caution">
    <text evidence="1">The sequence shown here is derived from an EMBL/GenBank/DDBJ whole genome shotgun (WGS) entry which is preliminary data.</text>
</comment>